<organism evidence="1 2">
    <name type="scientific">Favolaschia claudopus</name>
    <dbReference type="NCBI Taxonomy" id="2862362"/>
    <lineage>
        <taxon>Eukaryota</taxon>
        <taxon>Fungi</taxon>
        <taxon>Dikarya</taxon>
        <taxon>Basidiomycota</taxon>
        <taxon>Agaricomycotina</taxon>
        <taxon>Agaricomycetes</taxon>
        <taxon>Agaricomycetidae</taxon>
        <taxon>Agaricales</taxon>
        <taxon>Marasmiineae</taxon>
        <taxon>Mycenaceae</taxon>
        <taxon>Favolaschia</taxon>
    </lineage>
</organism>
<evidence type="ECO:0000313" key="2">
    <source>
        <dbReference type="Proteomes" id="UP001362999"/>
    </source>
</evidence>
<name>A0AAW0DGS3_9AGAR</name>
<sequence length="286" mass="32876">MAPTTFSPVLPPELEREIFEATVYMYPEIVPSLLLVCHRVHDWIIRIRYNTVAPSGLQHTFPFHVLRQLVLSKSKPASFFRDRVHHLFIPHGNSLETRDILFSCSAVQNIAIMLRAAPSVFSDLPDFQPRRLSIRLVPLLYHVNLCRSTFALVTHLHVLDFIPLDSGPHMHTWFSFLSLLPSLTHLAVIIATRVAADIFASCANLQVLIHLENSWGPFPPEETERTFVDDERFVYMVVDWDYPNDWVTGTKGGMNFWARADRFIAMKRRGEIKPASRCWIEDTDGV</sequence>
<evidence type="ECO:0008006" key="3">
    <source>
        <dbReference type="Google" id="ProtNLM"/>
    </source>
</evidence>
<reference evidence="1 2" key="1">
    <citation type="journal article" date="2024" name="J Genomics">
        <title>Draft genome sequencing and assembly of Favolaschia claudopus CIRM-BRFM 2984 isolated from oak limbs.</title>
        <authorList>
            <person name="Navarro D."/>
            <person name="Drula E."/>
            <person name="Chaduli D."/>
            <person name="Cazenave R."/>
            <person name="Ahrendt S."/>
            <person name="Wang J."/>
            <person name="Lipzen A."/>
            <person name="Daum C."/>
            <person name="Barry K."/>
            <person name="Grigoriev I.V."/>
            <person name="Favel A."/>
            <person name="Rosso M.N."/>
            <person name="Martin F."/>
        </authorList>
    </citation>
    <scope>NUCLEOTIDE SEQUENCE [LARGE SCALE GENOMIC DNA]</scope>
    <source>
        <strain evidence="1 2">CIRM-BRFM 2984</strain>
    </source>
</reference>
<dbReference type="Proteomes" id="UP001362999">
    <property type="component" value="Unassembled WGS sequence"/>
</dbReference>
<proteinExistence type="predicted"/>
<accession>A0AAW0DGS3</accession>
<protein>
    <recommendedName>
        <fullName evidence="3">F-box domain-containing protein</fullName>
    </recommendedName>
</protein>
<comment type="caution">
    <text evidence="1">The sequence shown here is derived from an EMBL/GenBank/DDBJ whole genome shotgun (WGS) entry which is preliminary data.</text>
</comment>
<evidence type="ECO:0000313" key="1">
    <source>
        <dbReference type="EMBL" id="KAK7052025.1"/>
    </source>
</evidence>
<gene>
    <name evidence="1" type="ORF">R3P38DRAFT_3305899</name>
</gene>
<dbReference type="EMBL" id="JAWWNJ010000007">
    <property type="protein sequence ID" value="KAK7052025.1"/>
    <property type="molecule type" value="Genomic_DNA"/>
</dbReference>
<keyword evidence="2" id="KW-1185">Reference proteome</keyword>
<dbReference type="AlphaFoldDB" id="A0AAW0DGS3"/>